<feature type="region of interest" description="Disordered" evidence="1">
    <location>
        <begin position="42"/>
        <end position="76"/>
    </location>
</feature>
<reference evidence="2 3" key="1">
    <citation type="journal article" date="2019" name="Sci. Rep.">
        <title>Orb-weaving spider Araneus ventricosus genome elucidates the spidroin gene catalogue.</title>
        <authorList>
            <person name="Kono N."/>
            <person name="Nakamura H."/>
            <person name="Ohtoshi R."/>
            <person name="Moran D.A.P."/>
            <person name="Shinohara A."/>
            <person name="Yoshida Y."/>
            <person name="Fujiwara M."/>
            <person name="Mori M."/>
            <person name="Tomita M."/>
            <person name="Arakawa K."/>
        </authorList>
    </citation>
    <scope>NUCLEOTIDE SEQUENCE [LARGE SCALE GENOMIC DNA]</scope>
</reference>
<accession>A0A4Y2UK52</accession>
<evidence type="ECO:0000313" key="2">
    <source>
        <dbReference type="EMBL" id="GBO11947.1"/>
    </source>
</evidence>
<sequence>ADNVRSLLSFPNRSIYLLMTMPTPFEKEMERLHTLLAEVETDEDSDFDNGHEKIFEDNLSDHENFSGHYPDGDSGN</sequence>
<proteinExistence type="predicted"/>
<evidence type="ECO:0000313" key="3">
    <source>
        <dbReference type="Proteomes" id="UP000499080"/>
    </source>
</evidence>
<evidence type="ECO:0000256" key="1">
    <source>
        <dbReference type="SAM" id="MobiDB-lite"/>
    </source>
</evidence>
<dbReference type="AlphaFoldDB" id="A0A4Y2UK52"/>
<dbReference type="EMBL" id="BGPR01036641">
    <property type="protein sequence ID" value="GBO11947.1"/>
    <property type="molecule type" value="Genomic_DNA"/>
</dbReference>
<feature type="compositionally biased region" description="Basic and acidic residues" evidence="1">
    <location>
        <begin position="48"/>
        <end position="65"/>
    </location>
</feature>
<gene>
    <name evidence="2" type="ORF">AVEN_242916_1</name>
</gene>
<comment type="caution">
    <text evidence="2">The sequence shown here is derived from an EMBL/GenBank/DDBJ whole genome shotgun (WGS) entry which is preliminary data.</text>
</comment>
<feature type="non-terminal residue" evidence="2">
    <location>
        <position position="1"/>
    </location>
</feature>
<dbReference type="OrthoDB" id="6466835at2759"/>
<keyword evidence="3" id="KW-1185">Reference proteome</keyword>
<name>A0A4Y2UK52_ARAVE</name>
<organism evidence="2 3">
    <name type="scientific">Araneus ventricosus</name>
    <name type="common">Orbweaver spider</name>
    <name type="synonym">Epeira ventricosa</name>
    <dbReference type="NCBI Taxonomy" id="182803"/>
    <lineage>
        <taxon>Eukaryota</taxon>
        <taxon>Metazoa</taxon>
        <taxon>Ecdysozoa</taxon>
        <taxon>Arthropoda</taxon>
        <taxon>Chelicerata</taxon>
        <taxon>Arachnida</taxon>
        <taxon>Araneae</taxon>
        <taxon>Araneomorphae</taxon>
        <taxon>Entelegynae</taxon>
        <taxon>Araneoidea</taxon>
        <taxon>Araneidae</taxon>
        <taxon>Araneus</taxon>
    </lineage>
</organism>
<protein>
    <submittedName>
        <fullName evidence="2">Uncharacterized protein</fullName>
    </submittedName>
</protein>
<dbReference type="Proteomes" id="UP000499080">
    <property type="component" value="Unassembled WGS sequence"/>
</dbReference>